<evidence type="ECO:0000313" key="9">
    <source>
        <dbReference type="Ensembl" id="ENSDCDP00010032047.1"/>
    </source>
</evidence>
<evidence type="ECO:0000256" key="6">
    <source>
        <dbReference type="SAM" id="Phobius"/>
    </source>
</evidence>
<evidence type="ECO:0000256" key="3">
    <source>
        <dbReference type="ARBA" id="ARBA00022729"/>
    </source>
</evidence>
<dbReference type="GO" id="GO:0060271">
    <property type="term" value="P:cilium assembly"/>
    <property type="evidence" value="ECO:0007669"/>
    <property type="project" value="TreeGrafter"/>
</dbReference>
<keyword evidence="3" id="KW-0732">Signal</keyword>
<feature type="domain" description="Tectonic-1-3 N-terminal" evidence="8">
    <location>
        <begin position="164"/>
        <end position="265"/>
    </location>
</feature>
<gene>
    <name evidence="9" type="primary">TCTN2</name>
</gene>
<dbReference type="PANTHER" id="PTHR14611:SF6">
    <property type="entry name" value="TECTONIC-2"/>
    <property type="match status" value="1"/>
</dbReference>
<dbReference type="GO" id="GO:0036038">
    <property type="term" value="C:MKS complex"/>
    <property type="evidence" value="ECO:0007669"/>
    <property type="project" value="TreeGrafter"/>
</dbReference>
<evidence type="ECO:0000256" key="2">
    <source>
        <dbReference type="ARBA" id="ARBA00011495"/>
    </source>
</evidence>
<keyword evidence="6" id="KW-0812">Transmembrane</keyword>
<sequence length="712" mass="77446">MDTKQFPRPHPRNLLYTFGLCVFFFVALNCIKHTRSNPVFQPSFIITNGPSVTTFLLGNISDLSLSLSTVPAYSGTGLLPAPSCTAQTPTQWVLSQEILGKSVLRVQLSLNRSLQMCDNGTDCCGEPLCVLETLRLVACLGDLPQTALLIQAKIYAKVLPNSPVSENKTVIPNQVYQPLGSCPCDLTSKTCDIRCCCDKDCSAEGLRLFDSQCLPGPFGGNINLIPDYQCSVQSLENAPDWFPFLCVTSPADNNPYLGLFYQGKTVIPKPSPSFQRPKLPSPVPFSSYRQGDPLFTTDNEYFTMPQNSALGQCVLKAPVAFLENLLAACSSILQSCPPEPADLIVDVRDGLGGVVTVDVIDKEATDLFLYVKMPSGSLLSPPVLCEKVTVALNYTFYWRGNGLTGITLVRTFGNFSLTPNMSLTTRVSAVFVNGNATAQPVSGNPGYVVGRPVIGAVVDSETGRIEGAPFSMWQPGADGLCLSAGLRPVLFGVNSTSGCMLPVTLNNLTQCSQLRDTVRTVLSALNTATIIGRNGNPNFYNLADWVNISSSSQNTSSPVEFFSGLCNDVPSHLHIHIHSRVWGGQQREIISVEVTHKTTAWWINCDAAPFSPCLNPSATQSFPVTSSVTFTEMPLYSGPARTRFQINFTEYDCDRNDICWPELAFPVTRYYSGEPYSQALSKGLLLVFFFIAASILGTPWRQICQAWSSSSL</sequence>
<feature type="domain" description="Tectonic-1-3" evidence="7">
    <location>
        <begin position="443"/>
        <end position="594"/>
    </location>
</feature>
<keyword evidence="10" id="KW-1185">Reference proteome</keyword>
<dbReference type="AlphaFoldDB" id="A0AAY4CG14"/>
<reference evidence="9" key="3">
    <citation type="submission" date="2025-09" db="UniProtKB">
        <authorList>
            <consortium name="Ensembl"/>
        </authorList>
    </citation>
    <scope>IDENTIFICATION</scope>
</reference>
<evidence type="ECO:0000256" key="4">
    <source>
        <dbReference type="ARBA" id="ARBA00022794"/>
    </source>
</evidence>
<dbReference type="GO" id="GO:0007224">
    <property type="term" value="P:smoothened signaling pathway"/>
    <property type="evidence" value="ECO:0007669"/>
    <property type="project" value="TreeGrafter"/>
</dbReference>
<dbReference type="Proteomes" id="UP000694580">
    <property type="component" value="Chromosome 11"/>
</dbReference>
<feature type="domain" description="Tectonic-1-3" evidence="7">
    <location>
        <begin position="287"/>
        <end position="404"/>
    </location>
</feature>
<comment type="similarity">
    <text evidence="1">Belongs to the tectonic family.</text>
</comment>
<evidence type="ECO:0000256" key="1">
    <source>
        <dbReference type="ARBA" id="ARBA00007633"/>
    </source>
</evidence>
<reference evidence="9" key="2">
    <citation type="submission" date="2025-08" db="UniProtKB">
        <authorList>
            <consortium name="Ensembl"/>
        </authorList>
    </citation>
    <scope>IDENTIFICATION</scope>
</reference>
<dbReference type="Ensembl" id="ENSDCDT00010039725.1">
    <property type="protein sequence ID" value="ENSDCDP00010032047.1"/>
    <property type="gene ID" value="ENSDCDG00010020493.1"/>
</dbReference>
<dbReference type="GO" id="GO:1904491">
    <property type="term" value="P:protein localization to ciliary transition zone"/>
    <property type="evidence" value="ECO:0007669"/>
    <property type="project" value="TreeGrafter"/>
</dbReference>
<proteinExistence type="inferred from homology"/>
<dbReference type="Pfam" id="PF07773">
    <property type="entry name" value="TCTN_DUF1619"/>
    <property type="match status" value="2"/>
</dbReference>
<dbReference type="GeneTree" id="ENSGT00570000079101"/>
<feature type="transmembrane region" description="Helical" evidence="6">
    <location>
        <begin position="14"/>
        <end position="31"/>
    </location>
</feature>
<evidence type="ECO:0000259" key="7">
    <source>
        <dbReference type="Pfam" id="PF07773"/>
    </source>
</evidence>
<dbReference type="RefSeq" id="XP_028852092.1">
    <property type="nucleotide sequence ID" value="XM_028996259.1"/>
</dbReference>
<evidence type="ECO:0008006" key="11">
    <source>
        <dbReference type="Google" id="ProtNLM"/>
    </source>
</evidence>
<evidence type="ECO:0000313" key="10">
    <source>
        <dbReference type="Proteomes" id="UP000694580"/>
    </source>
</evidence>
<evidence type="ECO:0000256" key="5">
    <source>
        <dbReference type="ARBA" id="ARBA00023180"/>
    </source>
</evidence>
<keyword evidence="6" id="KW-0472">Membrane</keyword>
<dbReference type="InterPro" id="IPR057724">
    <property type="entry name" value="TCTN1-3_N"/>
</dbReference>
<dbReference type="Pfam" id="PF25752">
    <property type="entry name" value="DUF1619_N"/>
    <property type="match status" value="1"/>
</dbReference>
<dbReference type="InterPro" id="IPR011677">
    <property type="entry name" value="TCTN1-3_dom"/>
</dbReference>
<keyword evidence="5" id="KW-0325">Glycoprotein</keyword>
<name>A0AAY4CG14_9TELE</name>
<dbReference type="InterPro" id="IPR040354">
    <property type="entry name" value="TCTN1-3"/>
</dbReference>
<reference evidence="9 10" key="1">
    <citation type="submission" date="2020-06" db="EMBL/GenBank/DDBJ databases">
        <authorList>
            <consortium name="Wellcome Sanger Institute Data Sharing"/>
        </authorList>
    </citation>
    <scope>NUCLEOTIDE SEQUENCE [LARGE SCALE GENOMIC DNA]</scope>
</reference>
<keyword evidence="4" id="KW-0970">Cilium biogenesis/degradation</keyword>
<dbReference type="PANTHER" id="PTHR14611">
    <property type="entry name" value="TECTONIC FAMILY MEMBER"/>
    <property type="match status" value="1"/>
</dbReference>
<comment type="subunit">
    <text evidence="2">Part of the tectonic-like complex (also named B9 complex).</text>
</comment>
<protein>
    <recommendedName>
        <fullName evidence="11">Tectonic-2</fullName>
    </recommendedName>
</protein>
<organism evidence="9 10">
    <name type="scientific">Denticeps clupeoides</name>
    <name type="common">denticle herring</name>
    <dbReference type="NCBI Taxonomy" id="299321"/>
    <lineage>
        <taxon>Eukaryota</taxon>
        <taxon>Metazoa</taxon>
        <taxon>Chordata</taxon>
        <taxon>Craniata</taxon>
        <taxon>Vertebrata</taxon>
        <taxon>Euteleostomi</taxon>
        <taxon>Actinopterygii</taxon>
        <taxon>Neopterygii</taxon>
        <taxon>Teleostei</taxon>
        <taxon>Clupei</taxon>
        <taxon>Clupeiformes</taxon>
        <taxon>Denticipitoidei</taxon>
        <taxon>Denticipitidae</taxon>
        <taxon>Denticeps</taxon>
    </lineage>
</organism>
<accession>A0AAY4CG14</accession>
<keyword evidence="6" id="KW-1133">Transmembrane helix</keyword>
<dbReference type="GeneID" id="114799528"/>
<evidence type="ECO:0000259" key="8">
    <source>
        <dbReference type="Pfam" id="PF25752"/>
    </source>
</evidence>